<dbReference type="InterPro" id="IPR014719">
    <property type="entry name" value="Ribosomal_bL12_C/ClpS-like"/>
</dbReference>
<dbReference type="PANTHER" id="PTHR33473">
    <property type="entry name" value="ATP-DEPENDENT CLP PROTEASE ADAPTER PROTEIN CLPS1, CHLOROPLASTIC"/>
    <property type="match status" value="1"/>
</dbReference>
<evidence type="ECO:0000313" key="2">
    <source>
        <dbReference type="EMBL" id="CAE7229652.1"/>
    </source>
</evidence>
<name>A0A812KLS9_SYMPI</name>
<dbReference type="EMBL" id="CAJNIZ010004171">
    <property type="protein sequence ID" value="CAE7229652.1"/>
    <property type="molecule type" value="Genomic_DNA"/>
</dbReference>
<dbReference type="Gene3D" id="3.30.1390.10">
    <property type="match status" value="1"/>
</dbReference>
<dbReference type="AlphaFoldDB" id="A0A812KLS9"/>
<evidence type="ECO:0000259" key="1">
    <source>
        <dbReference type="Pfam" id="PF02617"/>
    </source>
</evidence>
<feature type="domain" description="Adaptor protein ClpS core" evidence="1">
    <location>
        <begin position="102"/>
        <end position="171"/>
    </location>
</feature>
<dbReference type="InterPro" id="IPR022935">
    <property type="entry name" value="ClpS"/>
</dbReference>
<protein>
    <submittedName>
        <fullName evidence="2">ClpS protein</fullName>
    </submittedName>
</protein>
<dbReference type="GO" id="GO:0006508">
    <property type="term" value="P:proteolysis"/>
    <property type="evidence" value="ECO:0007669"/>
    <property type="project" value="InterPro"/>
</dbReference>
<reference evidence="2" key="1">
    <citation type="submission" date="2021-02" db="EMBL/GenBank/DDBJ databases">
        <authorList>
            <person name="Dougan E. K."/>
            <person name="Rhodes N."/>
            <person name="Thang M."/>
            <person name="Chan C."/>
        </authorList>
    </citation>
    <scope>NUCLEOTIDE SEQUENCE</scope>
</reference>
<evidence type="ECO:0000313" key="3">
    <source>
        <dbReference type="Proteomes" id="UP000649617"/>
    </source>
</evidence>
<dbReference type="GO" id="GO:0030163">
    <property type="term" value="P:protein catabolic process"/>
    <property type="evidence" value="ECO:0007669"/>
    <property type="project" value="InterPro"/>
</dbReference>
<organism evidence="2 3">
    <name type="scientific">Symbiodinium pilosum</name>
    <name type="common">Dinoflagellate</name>
    <dbReference type="NCBI Taxonomy" id="2952"/>
    <lineage>
        <taxon>Eukaryota</taxon>
        <taxon>Sar</taxon>
        <taxon>Alveolata</taxon>
        <taxon>Dinophyceae</taxon>
        <taxon>Suessiales</taxon>
        <taxon>Symbiodiniaceae</taxon>
        <taxon>Symbiodinium</taxon>
    </lineage>
</organism>
<proteinExistence type="predicted"/>
<dbReference type="Pfam" id="PF02617">
    <property type="entry name" value="ClpS"/>
    <property type="match status" value="1"/>
</dbReference>
<sequence length="182" mass="19441">MLSVGTSSPAFVAPRLRLDGSPGAVRTAPPASQALNLRAAPLAFAAKDVAAGSGLLLAASFAARSGRRVARRAVDMPVKEPPVTTTVAIPGAKVEEETKQKRADEYRLVLYNDPLNKREFVARCLMTICLLKEGDAYQVMMKAHKEGVAVVGTYSFETAEAYCDGLKSQGLSVDIFPVDKDE</sequence>
<dbReference type="OrthoDB" id="2013930at2759"/>
<gene>
    <name evidence="2" type="primary">clpS</name>
    <name evidence="2" type="ORF">SPIL2461_LOCUS3416</name>
</gene>
<dbReference type="SUPFAM" id="SSF54736">
    <property type="entry name" value="ClpS-like"/>
    <property type="match status" value="1"/>
</dbReference>
<dbReference type="PANTHER" id="PTHR33473:SF17">
    <property type="entry name" value="ATP-DEPENDENT CLP PROTEASE ADAPTER PROTEIN CLPS1, CHLOROPLASTIC"/>
    <property type="match status" value="1"/>
</dbReference>
<dbReference type="InterPro" id="IPR003769">
    <property type="entry name" value="ClpS_core"/>
</dbReference>
<keyword evidence="3" id="KW-1185">Reference proteome</keyword>
<dbReference type="Proteomes" id="UP000649617">
    <property type="component" value="Unassembled WGS sequence"/>
</dbReference>
<comment type="caution">
    <text evidence="2">The sequence shown here is derived from an EMBL/GenBank/DDBJ whole genome shotgun (WGS) entry which is preliminary data.</text>
</comment>
<accession>A0A812KLS9</accession>